<dbReference type="Proteomes" id="UP000748025">
    <property type="component" value="Unassembled WGS sequence"/>
</dbReference>
<accession>A0A9P7N7K8</accession>
<feature type="non-terminal residue" evidence="2">
    <location>
        <position position="1"/>
    </location>
</feature>
<feature type="region of interest" description="Disordered" evidence="1">
    <location>
        <begin position="89"/>
        <end position="144"/>
    </location>
</feature>
<evidence type="ECO:0000256" key="1">
    <source>
        <dbReference type="SAM" id="MobiDB-lite"/>
    </source>
</evidence>
<evidence type="ECO:0000313" key="2">
    <source>
        <dbReference type="EMBL" id="KAG6000504.1"/>
    </source>
</evidence>
<dbReference type="AlphaFoldDB" id="A0A9P7N7K8"/>
<feature type="compositionally biased region" description="Polar residues" evidence="1">
    <location>
        <begin position="40"/>
        <end position="50"/>
    </location>
</feature>
<feature type="compositionally biased region" description="Basic and acidic residues" evidence="1">
    <location>
        <begin position="123"/>
        <end position="132"/>
    </location>
</feature>
<dbReference type="EMBL" id="SRPW01001518">
    <property type="protein sequence ID" value="KAG6000504.1"/>
    <property type="molecule type" value="Genomic_DNA"/>
</dbReference>
<keyword evidence="3" id="KW-1185">Reference proteome</keyword>
<evidence type="ECO:0000313" key="3">
    <source>
        <dbReference type="Proteomes" id="UP000748025"/>
    </source>
</evidence>
<proteinExistence type="predicted"/>
<feature type="region of interest" description="Disordered" evidence="1">
    <location>
        <begin position="17"/>
        <end position="53"/>
    </location>
</feature>
<sequence>MRKFPESRCRRRAYVNDVELETSKLGSDHGRSESGVGGREQSSGRSTSVVSLKGSILNTRAEVALYRGAHARRYGFTFSQKPRKIQYSEAGTREHGPYGVHTASAPGSTRVQRKGDAGQQTVPEKKEHKSRAGEIYMGAARWEA</sequence>
<organism evidence="2 3">
    <name type="scientific">Claviceps pusilla</name>
    <dbReference type="NCBI Taxonomy" id="123648"/>
    <lineage>
        <taxon>Eukaryota</taxon>
        <taxon>Fungi</taxon>
        <taxon>Dikarya</taxon>
        <taxon>Ascomycota</taxon>
        <taxon>Pezizomycotina</taxon>
        <taxon>Sordariomycetes</taxon>
        <taxon>Hypocreomycetidae</taxon>
        <taxon>Hypocreales</taxon>
        <taxon>Clavicipitaceae</taxon>
        <taxon>Claviceps</taxon>
    </lineage>
</organism>
<name>A0A9P7N7K8_9HYPO</name>
<comment type="caution">
    <text evidence="2">The sequence shown here is derived from an EMBL/GenBank/DDBJ whole genome shotgun (WGS) entry which is preliminary data.</text>
</comment>
<reference evidence="2" key="1">
    <citation type="journal article" date="2020" name="bioRxiv">
        <title>Whole genome comparisons of ergot fungi reveals the divergence and evolution of species within the genus Claviceps are the result of varying mechanisms driving genome evolution and host range expansion.</title>
        <authorList>
            <person name="Wyka S.A."/>
            <person name="Mondo S.J."/>
            <person name="Liu M."/>
            <person name="Dettman J."/>
            <person name="Nalam V."/>
            <person name="Broders K.D."/>
        </authorList>
    </citation>
    <scope>NUCLEOTIDE SEQUENCE</scope>
    <source>
        <strain evidence="2">CCC 602</strain>
    </source>
</reference>
<protein>
    <submittedName>
        <fullName evidence="2">Uncharacterized protein</fullName>
    </submittedName>
</protein>
<gene>
    <name evidence="2" type="ORF">E4U43_001579</name>
</gene>